<dbReference type="OrthoDB" id="9938805at2759"/>
<dbReference type="KEGG" id="xla:108713601"/>
<dbReference type="PaxDb" id="8355-A0A1L8GJ44"/>
<evidence type="ECO:0000313" key="2">
    <source>
        <dbReference type="Proteomes" id="UP000186698"/>
    </source>
</evidence>
<dbReference type="OMA" id="IWKNLFP"/>
<gene>
    <name evidence="3" type="primary">LOC108713601</name>
</gene>
<sequence>MSQKPPDFFPSLYDKSSSAPSEDIFNAWKKIWVALKEKSQQKKESELGPAWPPGLADIPYDPLKFFSTAQWRGATPNYVDLGEISDLQFQMKEAELLDIIGEEPDPKSYQLLENVGDKTRCRTDSDQGAKDPAPLANVKSLPESSSAFS</sequence>
<protein>
    <submittedName>
        <fullName evidence="3">Uncharacterized protein C11orf91</fullName>
    </submittedName>
</protein>
<dbReference type="CTD" id="108713601"/>
<organism evidence="2 3">
    <name type="scientific">Xenopus laevis</name>
    <name type="common">African clawed frog</name>
    <dbReference type="NCBI Taxonomy" id="8355"/>
    <lineage>
        <taxon>Eukaryota</taxon>
        <taxon>Metazoa</taxon>
        <taxon>Chordata</taxon>
        <taxon>Craniata</taxon>
        <taxon>Vertebrata</taxon>
        <taxon>Euteleostomi</taxon>
        <taxon>Amphibia</taxon>
        <taxon>Batrachia</taxon>
        <taxon>Anura</taxon>
        <taxon>Pipoidea</taxon>
        <taxon>Pipidae</taxon>
        <taxon>Xenopodinae</taxon>
        <taxon>Xenopus</taxon>
        <taxon>Xenopus</taxon>
    </lineage>
</organism>
<dbReference type="GeneID" id="108713601"/>
<dbReference type="Pfam" id="PF17669">
    <property type="entry name" value="DUF5529"/>
    <property type="match status" value="1"/>
</dbReference>
<evidence type="ECO:0000313" key="3">
    <source>
        <dbReference type="RefSeq" id="XP_018112640.2"/>
    </source>
</evidence>
<dbReference type="PANTHER" id="PTHR36288">
    <property type="entry name" value="SIMILAR TO RIKEN CDNA A930018P22"/>
    <property type="match status" value="1"/>
</dbReference>
<dbReference type="InterPro" id="IPR040027">
    <property type="entry name" value="C11orf91-like"/>
</dbReference>
<dbReference type="RefSeq" id="XP_018112640.2">
    <property type="nucleotide sequence ID" value="XM_018257151.2"/>
</dbReference>
<evidence type="ECO:0000256" key="1">
    <source>
        <dbReference type="SAM" id="MobiDB-lite"/>
    </source>
</evidence>
<proteinExistence type="predicted"/>
<dbReference type="PANTHER" id="PTHR36288:SF1">
    <property type="entry name" value="SIMILAR TO RIKEN CDNA A930018P22"/>
    <property type="match status" value="1"/>
</dbReference>
<feature type="compositionally biased region" description="Basic and acidic residues" evidence="1">
    <location>
        <begin position="119"/>
        <end position="129"/>
    </location>
</feature>
<name>A0A1L8GJ44_XENLA</name>
<dbReference type="STRING" id="8355.A0A1L8GJ44"/>
<reference evidence="3" key="1">
    <citation type="submission" date="2025-08" db="UniProtKB">
        <authorList>
            <consortium name="RefSeq"/>
        </authorList>
    </citation>
    <scope>IDENTIFICATION</scope>
    <source>
        <strain evidence="3">J_2021</strain>
        <tissue evidence="3">Erythrocytes</tissue>
    </source>
</reference>
<keyword evidence="2" id="KW-1185">Reference proteome</keyword>
<dbReference type="Proteomes" id="UP000186698">
    <property type="component" value="Chromosome 4L"/>
</dbReference>
<accession>A0A1L8GJ44</accession>
<dbReference type="AlphaFoldDB" id="A0A1L8GJ44"/>
<feature type="region of interest" description="Disordered" evidence="1">
    <location>
        <begin position="119"/>
        <end position="149"/>
    </location>
</feature>